<dbReference type="EMBL" id="JAAGNN010000006">
    <property type="protein sequence ID" value="KAF4088414.1"/>
    <property type="molecule type" value="Genomic_DNA"/>
</dbReference>
<organism evidence="1 2">
    <name type="scientific">Ameiurus melas</name>
    <name type="common">Black bullhead</name>
    <name type="synonym">Silurus melas</name>
    <dbReference type="NCBI Taxonomy" id="219545"/>
    <lineage>
        <taxon>Eukaryota</taxon>
        <taxon>Metazoa</taxon>
        <taxon>Chordata</taxon>
        <taxon>Craniata</taxon>
        <taxon>Vertebrata</taxon>
        <taxon>Euteleostomi</taxon>
        <taxon>Actinopterygii</taxon>
        <taxon>Neopterygii</taxon>
        <taxon>Teleostei</taxon>
        <taxon>Ostariophysi</taxon>
        <taxon>Siluriformes</taxon>
        <taxon>Ictaluridae</taxon>
        <taxon>Ameiurus</taxon>
    </lineage>
</organism>
<name>A0A7J6AZY9_AMEME</name>
<dbReference type="AlphaFoldDB" id="A0A7J6AZY9"/>
<evidence type="ECO:0000313" key="2">
    <source>
        <dbReference type="Proteomes" id="UP000593565"/>
    </source>
</evidence>
<reference evidence="1 2" key="1">
    <citation type="submission" date="2020-02" db="EMBL/GenBank/DDBJ databases">
        <title>A chromosome-scale genome assembly of the black bullhead catfish (Ameiurus melas).</title>
        <authorList>
            <person name="Wen M."/>
            <person name="Zham M."/>
            <person name="Cabau C."/>
            <person name="Klopp C."/>
            <person name="Donnadieu C."/>
            <person name="Roques C."/>
            <person name="Bouchez O."/>
            <person name="Lampietro C."/>
            <person name="Jouanno E."/>
            <person name="Herpin A."/>
            <person name="Louis A."/>
            <person name="Berthelot C."/>
            <person name="Parey E."/>
            <person name="Roest-Crollius H."/>
            <person name="Braasch I."/>
            <person name="Postlethwait J."/>
            <person name="Robinson-Rechavi M."/>
            <person name="Echchiki A."/>
            <person name="Begum T."/>
            <person name="Montfort J."/>
            <person name="Schartl M."/>
            <person name="Bobe J."/>
            <person name="Guiguen Y."/>
        </authorList>
    </citation>
    <scope>NUCLEOTIDE SEQUENCE [LARGE SCALE GENOMIC DNA]</scope>
    <source>
        <strain evidence="1">M_S1</strain>
        <tissue evidence="1">Blood</tissue>
    </source>
</reference>
<proteinExistence type="predicted"/>
<protein>
    <submittedName>
        <fullName evidence="1">Uncharacterized protein</fullName>
    </submittedName>
</protein>
<keyword evidence="2" id="KW-1185">Reference proteome</keyword>
<evidence type="ECO:0000313" key="1">
    <source>
        <dbReference type="EMBL" id="KAF4088414.1"/>
    </source>
</evidence>
<comment type="caution">
    <text evidence="1">The sequence shown here is derived from an EMBL/GenBank/DDBJ whole genome shotgun (WGS) entry which is preliminary data.</text>
</comment>
<accession>A0A7J6AZY9</accession>
<sequence>MEGSGEGWDDGEIDRKVGRTENLAGVYHPVYILCRIILRHCLLQTKGSTLTQDVSNMRIKLDWELRKPYQIFVSTYYKICTSSLY</sequence>
<gene>
    <name evidence="1" type="ORF">AMELA_G00081620</name>
</gene>
<dbReference type="Proteomes" id="UP000593565">
    <property type="component" value="Unassembled WGS sequence"/>
</dbReference>